<dbReference type="InterPro" id="IPR012337">
    <property type="entry name" value="RNaseH-like_sf"/>
</dbReference>
<comment type="cofactor">
    <cofactor evidence="13">
        <name>Mg(2+)</name>
        <dbReference type="ChEBI" id="CHEBI:18420"/>
    </cofactor>
    <text evidence="13">Binds 2 Mg(2+) ion per subunit.</text>
</comment>
<dbReference type="HAMAP" id="MF_00034">
    <property type="entry name" value="RuvC"/>
    <property type="match status" value="1"/>
</dbReference>
<dbReference type="GO" id="GO:0005737">
    <property type="term" value="C:cytoplasm"/>
    <property type="evidence" value="ECO:0007669"/>
    <property type="project" value="UniProtKB-SubCell"/>
</dbReference>
<evidence type="ECO:0000313" key="16">
    <source>
        <dbReference type="Proteomes" id="UP000001366"/>
    </source>
</evidence>
<evidence type="ECO:0000256" key="11">
    <source>
        <dbReference type="ARBA" id="ARBA00023204"/>
    </source>
</evidence>
<keyword evidence="11 13" id="KW-0234">DNA repair</keyword>
<evidence type="ECO:0000256" key="2">
    <source>
        <dbReference type="ARBA" id="ARBA00022490"/>
    </source>
</evidence>
<dbReference type="GO" id="GO:0006310">
    <property type="term" value="P:DNA recombination"/>
    <property type="evidence" value="ECO:0007669"/>
    <property type="project" value="UniProtKB-UniRule"/>
</dbReference>
<keyword evidence="6 13" id="KW-0227">DNA damage</keyword>
<evidence type="ECO:0000256" key="14">
    <source>
        <dbReference type="NCBIfam" id="TIGR00228"/>
    </source>
</evidence>
<keyword evidence="10 13" id="KW-0233">DNA recombination</keyword>
<dbReference type="PaxDb" id="123214-PERMA_0078"/>
<feature type="binding site" evidence="13">
    <location>
        <position position="138"/>
    </location>
    <ligand>
        <name>Mg(2+)</name>
        <dbReference type="ChEBI" id="CHEBI:18420"/>
        <label>1</label>
    </ligand>
</feature>
<dbReference type="GO" id="GO:0003677">
    <property type="term" value="F:DNA binding"/>
    <property type="evidence" value="ECO:0007669"/>
    <property type="project" value="UniProtKB-KW"/>
</dbReference>
<organism evidence="15 16">
    <name type="scientific">Persephonella marina (strain DSM 14350 / EX-H1)</name>
    <dbReference type="NCBI Taxonomy" id="123214"/>
    <lineage>
        <taxon>Bacteria</taxon>
        <taxon>Pseudomonadati</taxon>
        <taxon>Aquificota</taxon>
        <taxon>Aquificia</taxon>
        <taxon>Aquificales</taxon>
        <taxon>Hydrogenothermaceae</taxon>
        <taxon>Persephonella</taxon>
    </lineage>
</organism>
<feature type="binding site" evidence="13">
    <location>
        <position position="67"/>
    </location>
    <ligand>
        <name>Mg(2+)</name>
        <dbReference type="ChEBI" id="CHEBI:18420"/>
        <label>2</label>
    </ligand>
</feature>
<keyword evidence="9 13" id="KW-0238">DNA-binding</keyword>
<dbReference type="NCBIfam" id="TIGR00228">
    <property type="entry name" value="ruvC"/>
    <property type="match status" value="1"/>
</dbReference>
<dbReference type="Pfam" id="PF02075">
    <property type="entry name" value="RuvC"/>
    <property type="match status" value="1"/>
</dbReference>
<comment type="subunit">
    <text evidence="13">Homodimer which binds Holliday junction (HJ) DNA. The HJ becomes 2-fold symmetrical on binding to RuvC with unstacked arms; it has a different conformation from HJ DNA in complex with RuvA. In the full resolvosome a probable DNA-RuvA(4)-RuvB(12)-RuvC(2) complex forms which resolves the HJ.</text>
</comment>
<dbReference type="HOGENOM" id="CLU_091257_3_0_0"/>
<evidence type="ECO:0000256" key="12">
    <source>
        <dbReference type="ARBA" id="ARBA00029354"/>
    </source>
</evidence>
<evidence type="ECO:0000256" key="8">
    <source>
        <dbReference type="ARBA" id="ARBA00022842"/>
    </source>
</evidence>
<keyword evidence="3 13" id="KW-0540">Nuclease</keyword>
<dbReference type="InterPro" id="IPR002176">
    <property type="entry name" value="X-over_junc_endoDNase_RuvC"/>
</dbReference>
<dbReference type="AlphaFoldDB" id="C0QT61"/>
<feature type="active site" evidence="13">
    <location>
        <position position="138"/>
    </location>
</feature>
<keyword evidence="5 13" id="KW-0255">Endonuclease</keyword>
<dbReference type="GO" id="GO:0048476">
    <property type="term" value="C:Holliday junction resolvase complex"/>
    <property type="evidence" value="ECO:0007669"/>
    <property type="project" value="UniProtKB-UniRule"/>
</dbReference>
<name>C0QT61_PERMH</name>
<accession>C0QT61</accession>
<evidence type="ECO:0000256" key="6">
    <source>
        <dbReference type="ARBA" id="ARBA00022763"/>
    </source>
</evidence>
<comment type="function">
    <text evidence="13">The RuvA-RuvB-RuvC complex processes Holliday junction (HJ) DNA during genetic recombination and DNA repair. Endonuclease that resolves HJ intermediates. Cleaves cruciform DNA by making single-stranded nicks across the HJ at symmetrical positions within the homologous arms, yielding a 5'-phosphate and a 3'-hydroxyl group; requires a central core of homology in the junction. The consensus cleavage sequence is 5'-(A/T)TT(C/G)-3'. Cleavage occurs on the 3'-side of the TT dinucleotide at the point of strand exchange. HJ branch migration catalyzed by RuvA-RuvB allows RuvC to scan DNA until it finds its consensus sequence, where it cleaves and resolves the cruciform DNA.</text>
</comment>
<dbReference type="Gene3D" id="3.30.420.10">
    <property type="entry name" value="Ribonuclease H-like superfamily/Ribonuclease H"/>
    <property type="match status" value="1"/>
</dbReference>
<keyword evidence="16" id="KW-1185">Reference proteome</keyword>
<comment type="catalytic activity">
    <reaction evidence="12 13">
        <text>Endonucleolytic cleavage at a junction such as a reciprocal single-stranded crossover between two homologous DNA duplexes (Holliday junction).</text>
        <dbReference type="EC" id="3.1.21.10"/>
    </reaction>
</comment>
<protein>
    <recommendedName>
        <fullName evidence="13 14">Crossover junction endodeoxyribonuclease RuvC</fullName>
        <ecNumber evidence="13 14">3.1.21.10</ecNumber>
    </recommendedName>
    <alternativeName>
        <fullName evidence="13">Holliday junction nuclease RuvC</fullName>
    </alternativeName>
    <alternativeName>
        <fullName evidence="13">Holliday junction resolvase RuvC</fullName>
    </alternativeName>
</protein>
<dbReference type="EC" id="3.1.21.10" evidence="13 14"/>
<keyword evidence="4 13" id="KW-0479">Metal-binding</keyword>
<dbReference type="SUPFAM" id="SSF53098">
    <property type="entry name" value="Ribonuclease H-like"/>
    <property type="match status" value="1"/>
</dbReference>
<sequence>MGKTVLGIDPGNYSTGFSIFKITGKKHRLVSSGTIKTSRKKPENFRIIYESLERTINEFSPDEIALESSFYGNNPQTIIKLGEIRGVILLLSAFYRIPVYEYTPQQVKNAITGYGWAKKEDVYLMVQKLFNIKPETNDEADAIAVGFCHCLSKNL</sequence>
<keyword evidence="8 13" id="KW-0460">Magnesium</keyword>
<dbReference type="PANTHER" id="PTHR30194">
    <property type="entry name" value="CROSSOVER JUNCTION ENDODEOXYRIBONUCLEASE RUVC"/>
    <property type="match status" value="1"/>
</dbReference>
<dbReference type="PRINTS" id="PR00696">
    <property type="entry name" value="RSOLVASERUVC"/>
</dbReference>
<evidence type="ECO:0000256" key="9">
    <source>
        <dbReference type="ARBA" id="ARBA00023125"/>
    </source>
</evidence>
<reference evidence="15 16" key="1">
    <citation type="journal article" date="2009" name="J. Bacteriol.">
        <title>Complete and draft genome sequences of six members of the Aquificales.</title>
        <authorList>
            <person name="Reysenbach A.L."/>
            <person name="Hamamura N."/>
            <person name="Podar M."/>
            <person name="Griffiths E."/>
            <person name="Ferreira S."/>
            <person name="Hochstein R."/>
            <person name="Heidelberg J."/>
            <person name="Johnson J."/>
            <person name="Mead D."/>
            <person name="Pohorille A."/>
            <person name="Sarmiento M."/>
            <person name="Schweighofer K."/>
            <person name="Seshadri R."/>
            <person name="Voytek M.A."/>
        </authorList>
    </citation>
    <scope>NUCLEOTIDE SEQUENCE [LARGE SCALE GENOMIC DNA]</scope>
    <source>
        <strain evidence="16">DSM 14350 / EX-H1</strain>
    </source>
</reference>
<dbReference type="FunFam" id="3.30.420.10:FF:000002">
    <property type="entry name" value="Crossover junction endodeoxyribonuclease RuvC"/>
    <property type="match status" value="1"/>
</dbReference>
<comment type="subcellular location">
    <subcellularLocation>
        <location evidence="13">Cytoplasm</location>
    </subcellularLocation>
</comment>
<dbReference type="KEGG" id="pmx:PERMA_0078"/>
<evidence type="ECO:0000256" key="4">
    <source>
        <dbReference type="ARBA" id="ARBA00022723"/>
    </source>
</evidence>
<evidence type="ECO:0000256" key="1">
    <source>
        <dbReference type="ARBA" id="ARBA00009518"/>
    </source>
</evidence>
<feature type="active site" evidence="13">
    <location>
        <position position="67"/>
    </location>
</feature>
<dbReference type="RefSeq" id="WP_012676301.1">
    <property type="nucleotide sequence ID" value="NC_012440.1"/>
</dbReference>
<evidence type="ECO:0000256" key="13">
    <source>
        <dbReference type="HAMAP-Rule" id="MF_00034"/>
    </source>
</evidence>
<dbReference type="GO" id="GO:0000287">
    <property type="term" value="F:magnesium ion binding"/>
    <property type="evidence" value="ECO:0007669"/>
    <property type="project" value="UniProtKB-UniRule"/>
</dbReference>
<evidence type="ECO:0000256" key="7">
    <source>
        <dbReference type="ARBA" id="ARBA00022801"/>
    </source>
</evidence>
<dbReference type="Proteomes" id="UP000001366">
    <property type="component" value="Chromosome"/>
</dbReference>
<dbReference type="CDD" id="cd16962">
    <property type="entry name" value="RuvC"/>
    <property type="match status" value="1"/>
</dbReference>
<keyword evidence="2 13" id="KW-0963">Cytoplasm</keyword>
<evidence type="ECO:0000256" key="5">
    <source>
        <dbReference type="ARBA" id="ARBA00022759"/>
    </source>
</evidence>
<dbReference type="GO" id="GO:0006281">
    <property type="term" value="P:DNA repair"/>
    <property type="evidence" value="ECO:0007669"/>
    <property type="project" value="UniProtKB-UniRule"/>
</dbReference>
<dbReference type="GO" id="GO:0008821">
    <property type="term" value="F:crossover junction DNA endonuclease activity"/>
    <property type="evidence" value="ECO:0007669"/>
    <property type="project" value="UniProtKB-UniRule"/>
</dbReference>
<evidence type="ECO:0000256" key="10">
    <source>
        <dbReference type="ARBA" id="ARBA00023172"/>
    </source>
</evidence>
<proteinExistence type="inferred from homology"/>
<dbReference type="OrthoDB" id="9805499at2"/>
<dbReference type="STRING" id="123214.PERMA_0078"/>
<gene>
    <name evidence="13 15" type="primary">ruvC</name>
    <name evidence="15" type="ordered locus">PERMA_0078</name>
</gene>
<dbReference type="EMBL" id="CP001230">
    <property type="protein sequence ID" value="ACO04063.1"/>
    <property type="molecule type" value="Genomic_DNA"/>
</dbReference>
<evidence type="ECO:0000256" key="3">
    <source>
        <dbReference type="ARBA" id="ARBA00022722"/>
    </source>
</evidence>
<feature type="active site" evidence="13">
    <location>
        <position position="9"/>
    </location>
</feature>
<dbReference type="PANTHER" id="PTHR30194:SF3">
    <property type="entry name" value="CROSSOVER JUNCTION ENDODEOXYRIBONUCLEASE RUVC"/>
    <property type="match status" value="1"/>
</dbReference>
<dbReference type="eggNOG" id="COG0817">
    <property type="taxonomic scope" value="Bacteria"/>
</dbReference>
<dbReference type="InterPro" id="IPR036397">
    <property type="entry name" value="RNaseH_sf"/>
</dbReference>
<feature type="binding site" evidence="13">
    <location>
        <position position="9"/>
    </location>
    <ligand>
        <name>Mg(2+)</name>
        <dbReference type="ChEBI" id="CHEBI:18420"/>
        <label>1</label>
    </ligand>
</feature>
<keyword evidence="7 13" id="KW-0378">Hydrolase</keyword>
<evidence type="ECO:0000313" key="15">
    <source>
        <dbReference type="EMBL" id="ACO04063.1"/>
    </source>
</evidence>
<comment type="similarity">
    <text evidence="1 13">Belongs to the RuvC family.</text>
</comment>